<keyword evidence="1" id="KW-0802">TPR repeat</keyword>
<dbReference type="PROSITE" id="PS50005">
    <property type="entry name" value="TPR"/>
    <property type="match status" value="1"/>
</dbReference>
<dbReference type="PANTHER" id="PTHR12558">
    <property type="entry name" value="CELL DIVISION CYCLE 16,23,27"/>
    <property type="match status" value="1"/>
</dbReference>
<organism evidence="3 4">
    <name type="scientific">Marinihelvus fidelis</name>
    <dbReference type="NCBI Taxonomy" id="2613842"/>
    <lineage>
        <taxon>Bacteria</taxon>
        <taxon>Pseudomonadati</taxon>
        <taxon>Pseudomonadota</taxon>
        <taxon>Gammaproteobacteria</taxon>
        <taxon>Chromatiales</taxon>
        <taxon>Wenzhouxiangellaceae</taxon>
        <taxon>Marinihelvus</taxon>
    </lineage>
</organism>
<reference evidence="3 4" key="1">
    <citation type="submission" date="2019-09" db="EMBL/GenBank/DDBJ databases">
        <title>Wenzhouxiangella sp. Genome sequencing and assembly.</title>
        <authorList>
            <person name="Zhang R."/>
        </authorList>
    </citation>
    <scope>NUCLEOTIDE SEQUENCE [LARGE SCALE GENOMIC DNA]</scope>
    <source>
        <strain evidence="3 4">W260</strain>
    </source>
</reference>
<keyword evidence="2" id="KW-0812">Transmembrane</keyword>
<dbReference type="SUPFAM" id="SSF48452">
    <property type="entry name" value="TPR-like"/>
    <property type="match status" value="1"/>
</dbReference>
<gene>
    <name evidence="3" type="ORF">F3N42_08445</name>
</gene>
<protein>
    <submittedName>
        <fullName evidence="3">Tetratricopeptide repeat protein</fullName>
    </submittedName>
</protein>
<accession>A0A5N0T8T4</accession>
<evidence type="ECO:0000313" key="3">
    <source>
        <dbReference type="EMBL" id="KAA9131342.1"/>
    </source>
</evidence>
<sequence>MSLFVELKRRNVFKVSIAYAVVAWLVMQVADVVFDAIGTPPWVMQTLLVILAIGLLFAIFFAWAFEITPEGLKREKDVDRSQSITGRTGRKLDFAIIGLLVVALAYFIYESRFMDRAAEAPTGAQATDTATTGSDPVASAATAEPAIDASSIAVLPFANRSQREDDLFFTDGIHDDLLTQLAKIGGLKVISRTSVMQYKDTQKPIPEIAQELRVGTILEGGVQRAGNRIRINAQLIDVTHDQHLWAETFDREMSVENIFEIQSEITRQIVAAVRGELTEEEQRDLGQLPTDNMAAYEAYLKAQAALHRPDYVVDNYIEAGHWARQAVDLDPRFAQAWAILVETNGQSIWMGQDSSPARFEAAREALENAERLGPGLAETVAARAEYQYRVEQDFQAAAQTYARALAMRPGDAELLFRLAVAKRRTPDVEGALEAMRRAIELDPNNARVPTLLVETLGNMARFEEAEPMARDLIFRAPDAQDARATLAAIEMYSGRITEARATLEQVLPNAGATYYFALTELPYYENDFEKAVATWNSALVQRAVNSRGFMGHDYVGRAWAWRLLGQHETAVSEARKGIDVLRALEPTGTNHDAFEMTTLAELYALAGDHEAALAASARAVALMPKEQDFLYGSFMAQARVGTLALAGNREQALAELEQVLNSPYRPDNRAIWNDPRWDFMKDDPRFRALVAPDDAMDVSL</sequence>
<feature type="repeat" description="TPR" evidence="1">
    <location>
        <begin position="412"/>
        <end position="445"/>
    </location>
</feature>
<dbReference type="InterPro" id="IPR019734">
    <property type="entry name" value="TPR_rpt"/>
</dbReference>
<comment type="caution">
    <text evidence="3">The sequence shown here is derived from an EMBL/GenBank/DDBJ whole genome shotgun (WGS) entry which is preliminary data.</text>
</comment>
<dbReference type="Pfam" id="PF13432">
    <property type="entry name" value="TPR_16"/>
    <property type="match status" value="2"/>
</dbReference>
<proteinExistence type="predicted"/>
<feature type="transmembrane region" description="Helical" evidence="2">
    <location>
        <begin position="42"/>
        <end position="65"/>
    </location>
</feature>
<evidence type="ECO:0000256" key="1">
    <source>
        <dbReference type="PROSITE-ProRule" id="PRU00339"/>
    </source>
</evidence>
<dbReference type="Proteomes" id="UP000325372">
    <property type="component" value="Unassembled WGS sequence"/>
</dbReference>
<dbReference type="AlphaFoldDB" id="A0A5N0T8T4"/>
<dbReference type="SMART" id="SM00028">
    <property type="entry name" value="TPR"/>
    <property type="match status" value="5"/>
</dbReference>
<dbReference type="EMBL" id="VYXP01000005">
    <property type="protein sequence ID" value="KAA9131342.1"/>
    <property type="molecule type" value="Genomic_DNA"/>
</dbReference>
<dbReference type="PANTHER" id="PTHR12558:SF13">
    <property type="entry name" value="CELL DIVISION CYCLE PROTEIN 27 HOMOLOG"/>
    <property type="match status" value="1"/>
</dbReference>
<dbReference type="SUPFAM" id="SSF81901">
    <property type="entry name" value="HCP-like"/>
    <property type="match status" value="1"/>
</dbReference>
<dbReference type="Gene3D" id="1.25.40.10">
    <property type="entry name" value="Tetratricopeptide repeat domain"/>
    <property type="match status" value="2"/>
</dbReference>
<evidence type="ECO:0000256" key="2">
    <source>
        <dbReference type="SAM" id="Phobius"/>
    </source>
</evidence>
<feature type="transmembrane region" description="Helical" evidence="2">
    <location>
        <begin position="92"/>
        <end position="109"/>
    </location>
</feature>
<evidence type="ECO:0000313" key="4">
    <source>
        <dbReference type="Proteomes" id="UP000325372"/>
    </source>
</evidence>
<feature type="transmembrane region" description="Helical" evidence="2">
    <location>
        <begin position="12"/>
        <end position="30"/>
    </location>
</feature>
<name>A0A5N0T8T4_9GAMM</name>
<dbReference type="InterPro" id="IPR011990">
    <property type="entry name" value="TPR-like_helical_dom_sf"/>
</dbReference>
<dbReference type="Gene3D" id="3.40.50.10070">
    <property type="entry name" value="TolB, N-terminal domain"/>
    <property type="match status" value="1"/>
</dbReference>
<keyword evidence="4" id="KW-1185">Reference proteome</keyword>
<keyword evidence="2" id="KW-1133">Transmembrane helix</keyword>
<dbReference type="RefSeq" id="WP_150863992.1">
    <property type="nucleotide sequence ID" value="NZ_VYXP01000005.1"/>
</dbReference>
<keyword evidence="2" id="KW-0472">Membrane</keyword>